<name>A0A5J5EJJ7_9PEZI</name>
<dbReference type="Proteomes" id="UP000326924">
    <property type="component" value="Unassembled WGS sequence"/>
</dbReference>
<organism evidence="1 2">
    <name type="scientific">Sphaerosporella brunnea</name>
    <dbReference type="NCBI Taxonomy" id="1250544"/>
    <lineage>
        <taxon>Eukaryota</taxon>
        <taxon>Fungi</taxon>
        <taxon>Dikarya</taxon>
        <taxon>Ascomycota</taxon>
        <taxon>Pezizomycotina</taxon>
        <taxon>Pezizomycetes</taxon>
        <taxon>Pezizales</taxon>
        <taxon>Pyronemataceae</taxon>
        <taxon>Sphaerosporella</taxon>
    </lineage>
</organism>
<keyword evidence="2" id="KW-1185">Reference proteome</keyword>
<dbReference type="AlphaFoldDB" id="A0A5J5EJJ7"/>
<reference evidence="1 2" key="1">
    <citation type="submission" date="2019-09" db="EMBL/GenBank/DDBJ databases">
        <title>Draft genome of the ectomycorrhizal ascomycete Sphaerosporella brunnea.</title>
        <authorList>
            <consortium name="DOE Joint Genome Institute"/>
            <person name="Benucci G.M."/>
            <person name="Marozzi G."/>
            <person name="Antonielli L."/>
            <person name="Sanchez S."/>
            <person name="Marco P."/>
            <person name="Wang X."/>
            <person name="Falini L.B."/>
            <person name="Barry K."/>
            <person name="Haridas S."/>
            <person name="Lipzen A."/>
            <person name="Labutti K."/>
            <person name="Grigoriev I.V."/>
            <person name="Murat C."/>
            <person name="Martin F."/>
            <person name="Albertini E."/>
            <person name="Donnini D."/>
            <person name="Bonito G."/>
        </authorList>
    </citation>
    <scope>NUCLEOTIDE SEQUENCE [LARGE SCALE GENOMIC DNA]</scope>
    <source>
        <strain evidence="1 2">Sb_GMNB300</strain>
    </source>
</reference>
<proteinExistence type="predicted"/>
<dbReference type="InParanoid" id="A0A5J5EJJ7"/>
<evidence type="ECO:0000313" key="2">
    <source>
        <dbReference type="Proteomes" id="UP000326924"/>
    </source>
</evidence>
<dbReference type="OrthoDB" id="5985073at2759"/>
<evidence type="ECO:0000313" key="1">
    <source>
        <dbReference type="EMBL" id="KAA8895209.1"/>
    </source>
</evidence>
<evidence type="ECO:0008006" key="3">
    <source>
        <dbReference type="Google" id="ProtNLM"/>
    </source>
</evidence>
<gene>
    <name evidence="1" type="ORF">FN846DRAFT_894387</name>
</gene>
<sequence length="280" mass="31922">MSAENRTTLLDLPVEIITRIIKDVDGASVYERRKGRLLSGIAPTCHLFRHLVESILFGELDLRSSEATYGLSEEDLEIQLKNQHSDACLDEFIRLFEESLTSALRKTSLRVLYYPLRWSMPELGSNDDDDDDDEDKVYTLEQVAVPSKEFSSKTQKLLSTLSRWENEEPGFSLYELRLCISPTGPSTTRYCHFRLCDDSFDHNAHQVRTVRKLILEGPEVFSQDWGVLHLGSAWKIARFFPALKAFDLRSGDSEKLDVEARKASRFGISPTTPPPPRPLL</sequence>
<accession>A0A5J5EJJ7</accession>
<dbReference type="EMBL" id="VXIS01000282">
    <property type="protein sequence ID" value="KAA8895209.1"/>
    <property type="molecule type" value="Genomic_DNA"/>
</dbReference>
<comment type="caution">
    <text evidence="1">The sequence shown here is derived from an EMBL/GenBank/DDBJ whole genome shotgun (WGS) entry which is preliminary data.</text>
</comment>
<protein>
    <recommendedName>
        <fullName evidence="3">F-box domain-containing protein</fullName>
    </recommendedName>
</protein>